<feature type="transmembrane region" description="Helical" evidence="6">
    <location>
        <begin position="109"/>
        <end position="140"/>
    </location>
</feature>
<evidence type="ECO:0000313" key="9">
    <source>
        <dbReference type="Proteomes" id="UP000031189"/>
    </source>
</evidence>
<evidence type="ECO:0000256" key="4">
    <source>
        <dbReference type="ARBA" id="ARBA00022989"/>
    </source>
</evidence>
<dbReference type="RefSeq" id="WP_039679294.1">
    <property type="nucleotide sequence ID" value="NZ_JWHR01000068.1"/>
</dbReference>
<evidence type="ECO:0000259" key="7">
    <source>
        <dbReference type="Pfam" id="PF02687"/>
    </source>
</evidence>
<dbReference type="InterPro" id="IPR003838">
    <property type="entry name" value="ABC3_permease_C"/>
</dbReference>
<evidence type="ECO:0000256" key="3">
    <source>
        <dbReference type="ARBA" id="ARBA00022692"/>
    </source>
</evidence>
<keyword evidence="2 6" id="KW-1003">Cell membrane</keyword>
<dbReference type="Proteomes" id="UP000031189">
    <property type="component" value="Unassembled WGS sequence"/>
</dbReference>
<dbReference type="GO" id="GO:0005886">
    <property type="term" value="C:plasma membrane"/>
    <property type="evidence" value="ECO:0007669"/>
    <property type="project" value="UniProtKB-SubCell"/>
</dbReference>
<keyword evidence="3 6" id="KW-0812">Transmembrane</keyword>
<dbReference type="InterPro" id="IPR052536">
    <property type="entry name" value="ABC-4_Integral_Memb_Prot"/>
</dbReference>
<organism evidence="8 9">
    <name type="scientific">Terrisporobacter othiniensis</name>
    <dbReference type="NCBI Taxonomy" id="1577792"/>
    <lineage>
        <taxon>Bacteria</taxon>
        <taxon>Bacillati</taxon>
        <taxon>Bacillota</taxon>
        <taxon>Clostridia</taxon>
        <taxon>Peptostreptococcales</taxon>
        <taxon>Peptostreptococcaceae</taxon>
        <taxon>Terrisporobacter</taxon>
    </lineage>
</organism>
<feature type="transmembrane region" description="Helical" evidence="6">
    <location>
        <begin position="195"/>
        <end position="214"/>
    </location>
</feature>
<feature type="transmembrane region" description="Helical" evidence="6">
    <location>
        <begin position="607"/>
        <end position="625"/>
    </location>
</feature>
<name>A0A0B3WSY3_9FIRM</name>
<feature type="transmembrane region" description="Helical" evidence="6">
    <location>
        <begin position="281"/>
        <end position="303"/>
    </location>
</feature>
<protein>
    <submittedName>
        <fullName evidence="8">ABC transporter permease</fullName>
    </submittedName>
</protein>
<evidence type="ECO:0000313" key="8">
    <source>
        <dbReference type="EMBL" id="KHS57675.1"/>
    </source>
</evidence>
<evidence type="ECO:0000256" key="6">
    <source>
        <dbReference type="PIRNR" id="PIRNR018968"/>
    </source>
</evidence>
<dbReference type="GO" id="GO:0055085">
    <property type="term" value="P:transmembrane transport"/>
    <property type="evidence" value="ECO:0007669"/>
    <property type="project" value="UniProtKB-UniRule"/>
</dbReference>
<evidence type="ECO:0000256" key="2">
    <source>
        <dbReference type="ARBA" id="ARBA00022475"/>
    </source>
</evidence>
<comment type="subcellular location">
    <subcellularLocation>
        <location evidence="1 6">Cell membrane</location>
        <topology evidence="1 6">Multi-pass membrane protein</topology>
    </subcellularLocation>
</comment>
<dbReference type="Pfam" id="PF02687">
    <property type="entry name" value="FtsX"/>
    <property type="match status" value="1"/>
</dbReference>
<dbReference type="EMBL" id="JWHR01000068">
    <property type="protein sequence ID" value="KHS57675.1"/>
    <property type="molecule type" value="Genomic_DNA"/>
</dbReference>
<sequence>MSFIQFALNNIKRNIKSYLGYFFSILISSTLLFSFRMFINHPDLDTSLFENYIIAAMQVTEVIIYLFLSLFVFYSASVFLKSRNKEFGVLYTIGISKKQVKKMIFVENLIINILASVFGIVVGLIFAKVVLIIISSLIGIEPLKFYISTKSIAVIILYFTLLSMLTSYFISFVVREDKVIKLLKGTQTPKPEPKSSPILAVFCVGVLVYAYYMAVSVTMSDLFYKIAPVTFMVIMATYLLFSQLSVFVIKKVKGKKAFYKKNTNMLSIANLHYKIKDNTRMLFLVTITSAIAFTAIGSVYSYWMSRLDQVEAAYPQAIFYATESGNLNEDNVYKDVDYNKSDYSKRVDLLESLLEKDKISYDKVEGQIKTIVAENTDKTVKIIKESDYIKLSKEKRLETIDLYSNEVISLSKSNVSKLNINNKNNNVMTIDNKSMKVKYADKSVMPAYYSAYVVKDDFYNSISLDCIEDKFIAINTKNYMKTLGAIKSFEDVYKDEVGYKLLSRASMVDHGRIVYAVLLFLSIFIGLIFFITSSSFLYNKLYVDCQDDKRKYRNLNKIGLTYKEIRKAVTVEIATLFLLPYVVAVIHSAFALLALKNSLDVDVAGSSFLVMGSFFVVLLIYFLIVRQGYLNEIKENLVD</sequence>
<keyword evidence="9" id="KW-1185">Reference proteome</keyword>
<evidence type="ECO:0000256" key="5">
    <source>
        <dbReference type="ARBA" id="ARBA00023136"/>
    </source>
</evidence>
<dbReference type="PANTHER" id="PTHR46795:SF2">
    <property type="entry name" value="ABC TRANSPORTER, PERMEASE PROTEIN"/>
    <property type="match status" value="1"/>
</dbReference>
<keyword evidence="4 6" id="KW-1133">Transmembrane helix</keyword>
<dbReference type="InterPro" id="IPR027022">
    <property type="entry name" value="ABC_permease_BceB-typ"/>
</dbReference>
<dbReference type="PIRSF" id="PIRSF018968">
    <property type="entry name" value="ABC_permease_BceB"/>
    <property type="match status" value="1"/>
</dbReference>
<feature type="transmembrane region" description="Helical" evidence="6">
    <location>
        <begin position="573"/>
        <end position="595"/>
    </location>
</feature>
<feature type="domain" description="ABC3 transporter permease C-terminal" evidence="7">
    <location>
        <begin position="62"/>
        <end position="174"/>
    </location>
</feature>
<dbReference type="PANTHER" id="PTHR46795">
    <property type="entry name" value="ABC TRANSPORTER PERMEASE-RELATED-RELATED"/>
    <property type="match status" value="1"/>
</dbReference>
<dbReference type="STRING" id="1577792.QX51_07605"/>
<feature type="transmembrane region" description="Helical" evidence="6">
    <location>
        <begin position="513"/>
        <end position="532"/>
    </location>
</feature>
<comment type="caution">
    <text evidence="8">The sequence shown here is derived from an EMBL/GenBank/DDBJ whole genome shotgun (WGS) entry which is preliminary data.</text>
</comment>
<proteinExistence type="inferred from homology"/>
<dbReference type="AlphaFoldDB" id="A0A0B3WSY3"/>
<accession>A0A0B3WSY3</accession>
<dbReference type="OrthoDB" id="1937696at2"/>
<feature type="transmembrane region" description="Helical" evidence="6">
    <location>
        <begin position="226"/>
        <end position="249"/>
    </location>
</feature>
<evidence type="ECO:0000256" key="1">
    <source>
        <dbReference type="ARBA" id="ARBA00004651"/>
    </source>
</evidence>
<feature type="transmembrane region" description="Helical" evidence="6">
    <location>
        <begin position="152"/>
        <end position="174"/>
    </location>
</feature>
<comment type="similarity">
    <text evidence="6">Belongs to the ABC-4 integral membrane protein family.</text>
</comment>
<feature type="transmembrane region" description="Helical" evidence="6">
    <location>
        <begin position="51"/>
        <end position="74"/>
    </location>
</feature>
<gene>
    <name evidence="8" type="ORF">QX51_07605</name>
</gene>
<keyword evidence="6" id="KW-0813">Transport</keyword>
<feature type="transmembrane region" description="Helical" evidence="6">
    <location>
        <begin position="18"/>
        <end position="39"/>
    </location>
</feature>
<reference evidence="8 9" key="1">
    <citation type="submission" date="2014-12" db="EMBL/GenBank/DDBJ databases">
        <title>Draft genome sequence of Terrisporobacter sp. 08-306576, isolated from the blood culture of a bacteremia patient.</title>
        <authorList>
            <person name="Lund L.C."/>
            <person name="Sydenham T.V."/>
            <person name="Hogh S.V."/>
            <person name="Skov M.N."/>
            <person name="Kemp M."/>
            <person name="Justesen U.S."/>
        </authorList>
    </citation>
    <scope>NUCLEOTIDE SEQUENCE [LARGE SCALE GENOMIC DNA]</scope>
    <source>
        <strain evidence="8 9">08-306576</strain>
    </source>
</reference>
<keyword evidence="5 6" id="KW-0472">Membrane</keyword>